<proteinExistence type="predicted"/>
<dbReference type="AlphaFoldDB" id="A0A4R6WP74"/>
<dbReference type="Proteomes" id="UP000295783">
    <property type="component" value="Unassembled WGS sequence"/>
</dbReference>
<sequence>MAQESTILATLRAALAAHGLEIRGGFAIRDDDALPALPDGAPARSVILIGNVGGAMWPAFAASRERLVPAGSTDPLDDWTRAVIGPLSGRLGALALYPFEGPPYFPFQRWAERAEAVHPSPLMIYIHPQHGLWHAYRAVLLLPDEVSFAREQTARPCDTCAGQPCLSACPVGAFTGTGFDDMTCARHVDSDAGTECRERGCLARRACPVGAGLAYPRAQMAFHMEAFLARRRNRS</sequence>
<dbReference type="OrthoDB" id="8279740at2"/>
<comment type="caution">
    <text evidence="1">The sequence shown here is derived from an EMBL/GenBank/DDBJ whole genome shotgun (WGS) entry which is preliminary data.</text>
</comment>
<accession>A0A4R6WP74</accession>
<evidence type="ECO:0000313" key="1">
    <source>
        <dbReference type="EMBL" id="TDQ80835.1"/>
    </source>
</evidence>
<organism evidence="1 2">
    <name type="scientific">Dongia mobilis</name>
    <dbReference type="NCBI Taxonomy" id="578943"/>
    <lineage>
        <taxon>Bacteria</taxon>
        <taxon>Pseudomonadati</taxon>
        <taxon>Pseudomonadota</taxon>
        <taxon>Alphaproteobacteria</taxon>
        <taxon>Rhodospirillales</taxon>
        <taxon>Dongiaceae</taxon>
        <taxon>Dongia</taxon>
    </lineage>
</organism>
<dbReference type="EMBL" id="SNYW01000010">
    <property type="protein sequence ID" value="TDQ80835.1"/>
    <property type="molecule type" value="Genomic_DNA"/>
</dbReference>
<protein>
    <recommendedName>
        <fullName evidence="3">Ferredoxin</fullName>
    </recommendedName>
</protein>
<evidence type="ECO:0008006" key="3">
    <source>
        <dbReference type="Google" id="ProtNLM"/>
    </source>
</evidence>
<dbReference type="SUPFAM" id="SSF54862">
    <property type="entry name" value="4Fe-4S ferredoxins"/>
    <property type="match status" value="1"/>
</dbReference>
<keyword evidence="2" id="KW-1185">Reference proteome</keyword>
<dbReference type="RefSeq" id="WP_133614178.1">
    <property type="nucleotide sequence ID" value="NZ_SNYW01000010.1"/>
</dbReference>
<gene>
    <name evidence="1" type="ORF">A8950_2703</name>
</gene>
<reference evidence="1 2" key="1">
    <citation type="submission" date="2019-03" db="EMBL/GenBank/DDBJ databases">
        <title>Genomic Encyclopedia of Type Strains, Phase III (KMG-III): the genomes of soil and plant-associated and newly described type strains.</title>
        <authorList>
            <person name="Whitman W."/>
        </authorList>
    </citation>
    <scope>NUCLEOTIDE SEQUENCE [LARGE SCALE GENOMIC DNA]</scope>
    <source>
        <strain evidence="1 2">CGMCC 1.7660</strain>
    </source>
</reference>
<evidence type="ECO:0000313" key="2">
    <source>
        <dbReference type="Proteomes" id="UP000295783"/>
    </source>
</evidence>
<name>A0A4R6WP74_9PROT</name>